<evidence type="ECO:0000256" key="5">
    <source>
        <dbReference type="ARBA" id="ARBA00022679"/>
    </source>
</evidence>
<dbReference type="InterPro" id="IPR036097">
    <property type="entry name" value="HisK_dim/P_sf"/>
</dbReference>
<dbReference type="InterPro" id="IPR003594">
    <property type="entry name" value="HATPase_dom"/>
</dbReference>
<name>A0A1H1NWU0_9ACTN</name>
<dbReference type="Pfam" id="PF00512">
    <property type="entry name" value="HisKA"/>
    <property type="match status" value="1"/>
</dbReference>
<dbReference type="FunFam" id="1.10.287.130:FF:000001">
    <property type="entry name" value="Two-component sensor histidine kinase"/>
    <property type="match status" value="1"/>
</dbReference>
<comment type="subcellular location">
    <subcellularLocation>
        <location evidence="2">Cell membrane</location>
    </subcellularLocation>
</comment>
<evidence type="ECO:0000313" key="15">
    <source>
        <dbReference type="EMBL" id="SDS03414.1"/>
    </source>
</evidence>
<dbReference type="CDD" id="cd00082">
    <property type="entry name" value="HisKA"/>
    <property type="match status" value="1"/>
</dbReference>
<sequence>MTGRQRHSAGDSDTAGPGGGIGQTGRVSERSEPPEGRRRSLSVRVRILTAVLLTTALGMMVAGGISYAIARGQAQADVYRSLDQEVEEFRTNTHKVTADPRTGQPIKDLNDVLSYAIRTTYPNDDEAVLALIDGTVTWVPSSDNPQFQESVQRDRQFVAQAASVRPGDSPGVYRASTAAHRDLAYISVPVQVSGSRQLGHYITAVDMRQTFAAVNRNYLAFAGVSLVSLLLIGAVGYLVAGQLLAPLRSLRSTARRITETDLGDRIPDDQLSSRDEVAELGRTMNAMLDRLAYAFDSQRSFLDDVGHELRTPVTIVRGHLELMDADDPADVRETRALSLDELDRMQRLVDDLLLLAKSRRPDFVRPGQVALADLLVSVLDKVTPLNDRDWGIDASSDAVVTLDQQRITQALLQLVSNALRFTEAGSVIALGARIEADQLRLWVRDEGTGIAPEEQKLIFERHQRSTAGEKHPHGVGLGLAIVSAIAEAHNGRVELQSRPGVGSTFSLIIPQRPSRMTDDQPDREDRPWPRS</sequence>
<evidence type="ECO:0000259" key="14">
    <source>
        <dbReference type="PROSITE" id="PS50885"/>
    </source>
</evidence>
<keyword evidence="8 12" id="KW-1133">Transmembrane helix</keyword>
<feature type="transmembrane region" description="Helical" evidence="12">
    <location>
        <begin position="218"/>
        <end position="245"/>
    </location>
</feature>
<keyword evidence="4" id="KW-0597">Phosphoprotein</keyword>
<feature type="domain" description="HAMP" evidence="14">
    <location>
        <begin position="241"/>
        <end position="296"/>
    </location>
</feature>
<dbReference type="STRING" id="630515.SAMN04489812_0679"/>
<evidence type="ECO:0000256" key="9">
    <source>
        <dbReference type="ARBA" id="ARBA00023012"/>
    </source>
</evidence>
<dbReference type="AlphaFoldDB" id="A0A1H1NWU0"/>
<organism evidence="15 16">
    <name type="scientific">Microlunatus soli</name>
    <dbReference type="NCBI Taxonomy" id="630515"/>
    <lineage>
        <taxon>Bacteria</taxon>
        <taxon>Bacillati</taxon>
        <taxon>Actinomycetota</taxon>
        <taxon>Actinomycetes</taxon>
        <taxon>Propionibacteriales</taxon>
        <taxon>Propionibacteriaceae</taxon>
        <taxon>Microlunatus</taxon>
    </lineage>
</organism>
<feature type="domain" description="Histidine kinase" evidence="13">
    <location>
        <begin position="304"/>
        <end position="513"/>
    </location>
</feature>
<evidence type="ECO:0000256" key="10">
    <source>
        <dbReference type="ARBA" id="ARBA00023136"/>
    </source>
</evidence>
<keyword evidence="5" id="KW-0808">Transferase</keyword>
<dbReference type="Pfam" id="PF00672">
    <property type="entry name" value="HAMP"/>
    <property type="match status" value="1"/>
</dbReference>
<feature type="region of interest" description="Disordered" evidence="11">
    <location>
        <begin position="504"/>
        <end position="531"/>
    </location>
</feature>
<evidence type="ECO:0000256" key="11">
    <source>
        <dbReference type="SAM" id="MobiDB-lite"/>
    </source>
</evidence>
<dbReference type="InterPro" id="IPR003660">
    <property type="entry name" value="HAMP_dom"/>
</dbReference>
<keyword evidence="6 12" id="KW-0812">Transmembrane</keyword>
<reference evidence="15 16" key="1">
    <citation type="submission" date="2016-10" db="EMBL/GenBank/DDBJ databases">
        <authorList>
            <person name="de Groot N.N."/>
        </authorList>
    </citation>
    <scope>NUCLEOTIDE SEQUENCE [LARGE SCALE GENOMIC DNA]</scope>
    <source>
        <strain evidence="15 16">DSM 21800</strain>
    </source>
</reference>
<gene>
    <name evidence="15" type="ORF">SAMN04489812_0679</name>
</gene>
<feature type="compositionally biased region" description="Basic and acidic residues" evidence="11">
    <location>
        <begin position="27"/>
        <end position="38"/>
    </location>
</feature>
<dbReference type="InterPro" id="IPR050428">
    <property type="entry name" value="TCS_sensor_his_kinase"/>
</dbReference>
<evidence type="ECO:0000259" key="13">
    <source>
        <dbReference type="PROSITE" id="PS50109"/>
    </source>
</evidence>
<dbReference type="SMART" id="SM00388">
    <property type="entry name" value="HisKA"/>
    <property type="match status" value="1"/>
</dbReference>
<dbReference type="PANTHER" id="PTHR45436:SF5">
    <property type="entry name" value="SENSOR HISTIDINE KINASE TRCS"/>
    <property type="match status" value="1"/>
</dbReference>
<keyword evidence="7 15" id="KW-0418">Kinase</keyword>
<dbReference type="SMART" id="SM00304">
    <property type="entry name" value="HAMP"/>
    <property type="match status" value="1"/>
</dbReference>
<evidence type="ECO:0000256" key="6">
    <source>
        <dbReference type="ARBA" id="ARBA00022692"/>
    </source>
</evidence>
<dbReference type="PROSITE" id="PS50885">
    <property type="entry name" value="HAMP"/>
    <property type="match status" value="1"/>
</dbReference>
<dbReference type="Proteomes" id="UP000199103">
    <property type="component" value="Chromosome I"/>
</dbReference>
<dbReference type="SUPFAM" id="SSF47384">
    <property type="entry name" value="Homodimeric domain of signal transducing histidine kinase"/>
    <property type="match status" value="1"/>
</dbReference>
<dbReference type="CDD" id="cd06225">
    <property type="entry name" value="HAMP"/>
    <property type="match status" value="1"/>
</dbReference>
<dbReference type="SMART" id="SM00387">
    <property type="entry name" value="HATPase_c"/>
    <property type="match status" value="1"/>
</dbReference>
<dbReference type="SUPFAM" id="SSF158472">
    <property type="entry name" value="HAMP domain-like"/>
    <property type="match status" value="1"/>
</dbReference>
<dbReference type="PROSITE" id="PS50109">
    <property type="entry name" value="HIS_KIN"/>
    <property type="match status" value="1"/>
</dbReference>
<dbReference type="PANTHER" id="PTHR45436">
    <property type="entry name" value="SENSOR HISTIDINE KINASE YKOH"/>
    <property type="match status" value="1"/>
</dbReference>
<dbReference type="GO" id="GO:0005886">
    <property type="term" value="C:plasma membrane"/>
    <property type="evidence" value="ECO:0007669"/>
    <property type="project" value="UniProtKB-SubCell"/>
</dbReference>
<feature type="compositionally biased region" description="Basic and acidic residues" evidence="11">
    <location>
        <begin position="515"/>
        <end position="531"/>
    </location>
</feature>
<evidence type="ECO:0000256" key="1">
    <source>
        <dbReference type="ARBA" id="ARBA00000085"/>
    </source>
</evidence>
<dbReference type="Gene3D" id="3.30.565.10">
    <property type="entry name" value="Histidine kinase-like ATPase, C-terminal domain"/>
    <property type="match status" value="1"/>
</dbReference>
<dbReference type="EC" id="2.7.13.3" evidence="3"/>
<keyword evidence="9" id="KW-0902">Two-component regulatory system</keyword>
<evidence type="ECO:0000256" key="2">
    <source>
        <dbReference type="ARBA" id="ARBA00004236"/>
    </source>
</evidence>
<dbReference type="PRINTS" id="PR00344">
    <property type="entry name" value="BCTRLSENSOR"/>
</dbReference>
<evidence type="ECO:0000256" key="12">
    <source>
        <dbReference type="SAM" id="Phobius"/>
    </source>
</evidence>
<feature type="region of interest" description="Disordered" evidence="11">
    <location>
        <begin position="1"/>
        <end position="40"/>
    </location>
</feature>
<dbReference type="InterPro" id="IPR005467">
    <property type="entry name" value="His_kinase_dom"/>
</dbReference>
<dbReference type="InterPro" id="IPR036890">
    <property type="entry name" value="HATPase_C_sf"/>
</dbReference>
<evidence type="ECO:0000256" key="4">
    <source>
        <dbReference type="ARBA" id="ARBA00022553"/>
    </source>
</evidence>
<dbReference type="Gene3D" id="1.10.287.130">
    <property type="match status" value="1"/>
</dbReference>
<dbReference type="InterPro" id="IPR004358">
    <property type="entry name" value="Sig_transdc_His_kin-like_C"/>
</dbReference>
<keyword evidence="16" id="KW-1185">Reference proteome</keyword>
<dbReference type="Gene3D" id="6.10.340.10">
    <property type="match status" value="1"/>
</dbReference>
<keyword evidence="10 12" id="KW-0472">Membrane</keyword>
<evidence type="ECO:0000256" key="7">
    <source>
        <dbReference type="ARBA" id="ARBA00022777"/>
    </source>
</evidence>
<dbReference type="EMBL" id="LT629772">
    <property type="protein sequence ID" value="SDS03414.1"/>
    <property type="molecule type" value="Genomic_DNA"/>
</dbReference>
<evidence type="ECO:0000313" key="16">
    <source>
        <dbReference type="Proteomes" id="UP000199103"/>
    </source>
</evidence>
<evidence type="ECO:0000256" key="8">
    <source>
        <dbReference type="ARBA" id="ARBA00022989"/>
    </source>
</evidence>
<dbReference type="InterPro" id="IPR003661">
    <property type="entry name" value="HisK_dim/P_dom"/>
</dbReference>
<dbReference type="GO" id="GO:0000155">
    <property type="term" value="F:phosphorelay sensor kinase activity"/>
    <property type="evidence" value="ECO:0007669"/>
    <property type="project" value="InterPro"/>
</dbReference>
<feature type="transmembrane region" description="Helical" evidence="12">
    <location>
        <begin position="47"/>
        <end position="70"/>
    </location>
</feature>
<comment type="catalytic activity">
    <reaction evidence="1">
        <text>ATP + protein L-histidine = ADP + protein N-phospho-L-histidine.</text>
        <dbReference type="EC" id="2.7.13.3"/>
    </reaction>
</comment>
<protein>
    <recommendedName>
        <fullName evidence="3">histidine kinase</fullName>
        <ecNumber evidence="3">2.7.13.3</ecNumber>
    </recommendedName>
</protein>
<dbReference type="Pfam" id="PF02518">
    <property type="entry name" value="HATPase_c"/>
    <property type="match status" value="1"/>
</dbReference>
<accession>A0A1H1NWU0</accession>
<proteinExistence type="predicted"/>
<dbReference type="SUPFAM" id="SSF55874">
    <property type="entry name" value="ATPase domain of HSP90 chaperone/DNA topoisomerase II/histidine kinase"/>
    <property type="match status" value="1"/>
</dbReference>
<evidence type="ECO:0000256" key="3">
    <source>
        <dbReference type="ARBA" id="ARBA00012438"/>
    </source>
</evidence>